<name>A0A383AA08_9ZZZZ</name>
<accession>A0A383AA08</accession>
<organism evidence="1">
    <name type="scientific">marine metagenome</name>
    <dbReference type="NCBI Taxonomy" id="408172"/>
    <lineage>
        <taxon>unclassified sequences</taxon>
        <taxon>metagenomes</taxon>
        <taxon>ecological metagenomes</taxon>
    </lineage>
</organism>
<protein>
    <submittedName>
        <fullName evidence="1">Uncharacterized protein</fullName>
    </submittedName>
</protein>
<dbReference type="Gene3D" id="2.60.120.200">
    <property type="match status" value="1"/>
</dbReference>
<sequence length="252" mass="27521">YRVWLSDENGNRLKELEMATPGSFSFVVPKGESYDVKAFRDANSDGWPNNGDPWAHHANEPIEVNATRNDFNVPLVDRDSDEDGWLDLHEEQIGTDPYDANSKPGLDYGLVAYYPFDGNASDMSGNGHDGTVNGATLATDRHGGSERAYSFDGVNDWIESTIGQHDTITFTSWVRVDVFNKYYPKIVAFGSVHPVFQVGFLGNTPGYVSQGLVGVISSTSSIGNGGHASTVQSPKQNPGEWFHVTSILGINE</sequence>
<proteinExistence type="predicted"/>
<reference evidence="1" key="1">
    <citation type="submission" date="2018-05" db="EMBL/GenBank/DDBJ databases">
        <authorList>
            <person name="Lanie J.A."/>
            <person name="Ng W.-L."/>
            <person name="Kazmierczak K.M."/>
            <person name="Andrzejewski T.M."/>
            <person name="Davidsen T.M."/>
            <person name="Wayne K.J."/>
            <person name="Tettelin H."/>
            <person name="Glass J.I."/>
            <person name="Rusch D."/>
            <person name="Podicherti R."/>
            <person name="Tsui H.-C.T."/>
            <person name="Winkler M.E."/>
        </authorList>
    </citation>
    <scope>NUCLEOTIDE SEQUENCE</scope>
</reference>
<evidence type="ECO:0000313" key="1">
    <source>
        <dbReference type="EMBL" id="SVE04716.1"/>
    </source>
</evidence>
<feature type="non-terminal residue" evidence="1">
    <location>
        <position position="252"/>
    </location>
</feature>
<dbReference type="SUPFAM" id="SSF49899">
    <property type="entry name" value="Concanavalin A-like lectins/glucanases"/>
    <property type="match status" value="1"/>
</dbReference>
<dbReference type="EMBL" id="UINC01190518">
    <property type="protein sequence ID" value="SVE04716.1"/>
    <property type="molecule type" value="Genomic_DNA"/>
</dbReference>
<gene>
    <name evidence="1" type="ORF">METZ01_LOCUS457570</name>
</gene>
<dbReference type="AlphaFoldDB" id="A0A383AA08"/>
<dbReference type="InterPro" id="IPR013320">
    <property type="entry name" value="ConA-like_dom_sf"/>
</dbReference>
<feature type="non-terminal residue" evidence="1">
    <location>
        <position position="1"/>
    </location>
</feature>